<evidence type="ECO:0000313" key="4">
    <source>
        <dbReference type="Proteomes" id="UP000233551"/>
    </source>
</evidence>
<dbReference type="InterPro" id="IPR001584">
    <property type="entry name" value="Integrase_cat-core"/>
</dbReference>
<gene>
    <name evidence="3" type="ORF">CRG98_031983</name>
</gene>
<evidence type="ECO:0000256" key="1">
    <source>
        <dbReference type="SAM" id="MobiDB-lite"/>
    </source>
</evidence>
<dbReference type="PROSITE" id="PS50994">
    <property type="entry name" value="INTEGRASE"/>
    <property type="match status" value="1"/>
</dbReference>
<reference evidence="3 4" key="1">
    <citation type="submission" date="2017-11" db="EMBL/GenBank/DDBJ databases">
        <title>De-novo sequencing of pomegranate (Punica granatum L.) genome.</title>
        <authorList>
            <person name="Akparov Z."/>
            <person name="Amiraslanov A."/>
            <person name="Hajiyeva S."/>
            <person name="Abbasov M."/>
            <person name="Kaur K."/>
            <person name="Hamwieh A."/>
            <person name="Solovyev V."/>
            <person name="Salamov A."/>
            <person name="Braich B."/>
            <person name="Kosarev P."/>
            <person name="Mahmoud A."/>
            <person name="Hajiyev E."/>
            <person name="Babayeva S."/>
            <person name="Izzatullayeva V."/>
            <person name="Mammadov A."/>
            <person name="Mammadov A."/>
            <person name="Sharifova S."/>
            <person name="Ojaghi J."/>
            <person name="Eynullazada K."/>
            <person name="Bayramov B."/>
            <person name="Abdulazimova A."/>
            <person name="Shahmuradov I."/>
        </authorList>
    </citation>
    <scope>NUCLEOTIDE SEQUENCE [LARGE SCALE GENOMIC DNA]</scope>
    <source>
        <strain evidence="4">cv. AG2017</strain>
        <tissue evidence="3">Leaf</tissue>
    </source>
</reference>
<dbReference type="SUPFAM" id="SSF53098">
    <property type="entry name" value="Ribonuclease H-like"/>
    <property type="match status" value="1"/>
</dbReference>
<dbReference type="AlphaFoldDB" id="A0A2I0IUF7"/>
<dbReference type="PANTHER" id="PTHR35046:SF9">
    <property type="entry name" value="RNA-DIRECTED DNA POLYMERASE"/>
    <property type="match status" value="1"/>
</dbReference>
<feature type="region of interest" description="Disordered" evidence="1">
    <location>
        <begin position="170"/>
        <end position="190"/>
    </location>
</feature>
<feature type="domain" description="Integrase catalytic" evidence="2">
    <location>
        <begin position="1"/>
        <end position="125"/>
    </location>
</feature>
<dbReference type="Pfam" id="PF24626">
    <property type="entry name" value="SH3_Tf2-1"/>
    <property type="match status" value="1"/>
</dbReference>
<dbReference type="EMBL" id="PGOL01002477">
    <property type="protein sequence ID" value="PKI47632.1"/>
    <property type="molecule type" value="Genomic_DNA"/>
</dbReference>
<proteinExistence type="predicted"/>
<dbReference type="InterPro" id="IPR036397">
    <property type="entry name" value="RNaseH_sf"/>
</dbReference>
<evidence type="ECO:0000259" key="2">
    <source>
        <dbReference type="PROSITE" id="PS50994"/>
    </source>
</evidence>
<dbReference type="GO" id="GO:0015074">
    <property type="term" value="P:DNA integration"/>
    <property type="evidence" value="ECO:0007669"/>
    <property type="project" value="InterPro"/>
</dbReference>
<dbReference type="PANTHER" id="PTHR35046">
    <property type="entry name" value="ZINC KNUCKLE (CCHC-TYPE) FAMILY PROTEIN"/>
    <property type="match status" value="1"/>
</dbReference>
<dbReference type="InterPro" id="IPR012337">
    <property type="entry name" value="RNaseH-like_sf"/>
</dbReference>
<feature type="region of interest" description="Disordered" evidence="1">
    <location>
        <begin position="233"/>
        <end position="272"/>
    </location>
</feature>
<dbReference type="STRING" id="22663.A0A2I0IUF7"/>
<organism evidence="3 4">
    <name type="scientific">Punica granatum</name>
    <name type="common">Pomegranate</name>
    <dbReference type="NCBI Taxonomy" id="22663"/>
    <lineage>
        <taxon>Eukaryota</taxon>
        <taxon>Viridiplantae</taxon>
        <taxon>Streptophyta</taxon>
        <taxon>Embryophyta</taxon>
        <taxon>Tracheophyta</taxon>
        <taxon>Spermatophyta</taxon>
        <taxon>Magnoliopsida</taxon>
        <taxon>eudicotyledons</taxon>
        <taxon>Gunneridae</taxon>
        <taxon>Pentapetalae</taxon>
        <taxon>rosids</taxon>
        <taxon>malvids</taxon>
        <taxon>Myrtales</taxon>
        <taxon>Lythraceae</taxon>
        <taxon>Punica</taxon>
    </lineage>
</organism>
<keyword evidence="4" id="KW-1185">Reference proteome</keyword>
<dbReference type="InterPro" id="IPR056924">
    <property type="entry name" value="SH3_Tf2-1"/>
</dbReference>
<dbReference type="Gene3D" id="3.30.420.10">
    <property type="entry name" value="Ribonuclease H-like superfamily/Ribonuclease H"/>
    <property type="match status" value="1"/>
</dbReference>
<evidence type="ECO:0000313" key="3">
    <source>
        <dbReference type="EMBL" id="PKI47632.1"/>
    </source>
</evidence>
<name>A0A2I0IUF7_PUNGR</name>
<dbReference type="Proteomes" id="UP000233551">
    <property type="component" value="Unassembled WGS sequence"/>
</dbReference>
<protein>
    <recommendedName>
        <fullName evidence="2">Integrase catalytic domain-containing protein</fullName>
    </recommendedName>
</protein>
<dbReference type="GO" id="GO:0003676">
    <property type="term" value="F:nucleic acid binding"/>
    <property type="evidence" value="ECO:0007669"/>
    <property type="project" value="InterPro"/>
</dbReference>
<accession>A0A2I0IUF7</accession>
<comment type="caution">
    <text evidence="3">The sequence shown here is derived from an EMBL/GenBank/DDBJ whole genome shotgun (WGS) entry which is preliminary data.</text>
</comment>
<feature type="compositionally biased region" description="Polar residues" evidence="1">
    <location>
        <begin position="254"/>
        <end position="266"/>
    </location>
</feature>
<sequence length="290" mass="33007">MAHFIPYHKSDDTSHVADLFFKELVRMHGIPMSIVSDQEPKFLSYFWKILWVKLGTKLLFNTACHPQTDGQTKVVNCTLSFLIRAIVNKNLKSWDTCLALVEFSYNRSIHSTTRKTPSEVVYGFNPITPLDLAPLLANSRVCLDGKKWAEQIKALHKQMKKQIEKKNAAYAQGTNKERKFPSKKKSKLMPRAEGPFRVKEKVNDNAYKIELPGDYNVLMTFKVKDLSPYFEDEEDMDLRANPSEPRGDDVPKNAIQNEVRSSSGPITRSKAKKLAAIHPGPITILKCVEI</sequence>